<keyword evidence="2" id="KW-1185">Reference proteome</keyword>
<dbReference type="PANTHER" id="PTHR46060">
    <property type="entry name" value="MARINER MOS1 TRANSPOSASE-LIKE PROTEIN"/>
    <property type="match status" value="1"/>
</dbReference>
<accession>A0ABY6LLQ2</accession>
<name>A0ABY6LLQ2_9ARAC</name>
<organism evidence="1 2">
    <name type="scientific">Cordylochernes scorpioides</name>
    <dbReference type="NCBI Taxonomy" id="51811"/>
    <lineage>
        <taxon>Eukaryota</taxon>
        <taxon>Metazoa</taxon>
        <taxon>Ecdysozoa</taxon>
        <taxon>Arthropoda</taxon>
        <taxon>Chelicerata</taxon>
        <taxon>Arachnida</taxon>
        <taxon>Pseudoscorpiones</taxon>
        <taxon>Cheliferoidea</taxon>
        <taxon>Chernetidae</taxon>
        <taxon>Cordylochernes</taxon>
    </lineage>
</organism>
<dbReference type="InterPro" id="IPR052709">
    <property type="entry name" value="Transposase-MT_Hybrid"/>
</dbReference>
<dbReference type="EMBL" id="CP092883">
    <property type="protein sequence ID" value="UYV82135.1"/>
    <property type="molecule type" value="Genomic_DNA"/>
</dbReference>
<proteinExistence type="predicted"/>
<gene>
    <name evidence="1" type="ORF">LAZ67_21001068</name>
</gene>
<reference evidence="1 2" key="1">
    <citation type="submission" date="2022-01" db="EMBL/GenBank/DDBJ databases">
        <title>A chromosomal length assembly of Cordylochernes scorpioides.</title>
        <authorList>
            <person name="Zeh D."/>
            <person name="Zeh J."/>
        </authorList>
    </citation>
    <scope>NUCLEOTIDE SEQUENCE [LARGE SCALE GENOMIC DNA]</scope>
    <source>
        <strain evidence="1">IN4F17</strain>
        <tissue evidence="1">Whole Body</tissue>
    </source>
</reference>
<sequence length="158" mass="18052">MKEVVNVQAIFTNLHQQVIDQCASKIFTNLHQQKSVTGDIYPVTFRDRLKEELRAKRPRLAQKKIPFHQDNAPPHMSNVSATKFFDLGFQLVPHLPYSPDLVPCEFLLFPNLKKWLGGRTFSSNEEVIDDVIGYFEDLETSYCSEGIKKNQNIAGQGV</sequence>
<dbReference type="InterPro" id="IPR036397">
    <property type="entry name" value="RNaseH_sf"/>
</dbReference>
<evidence type="ECO:0000313" key="1">
    <source>
        <dbReference type="EMBL" id="UYV82135.1"/>
    </source>
</evidence>
<dbReference type="Proteomes" id="UP001235939">
    <property type="component" value="Chromosome 21"/>
</dbReference>
<protein>
    <recommendedName>
        <fullName evidence="3">Transposase</fullName>
    </recommendedName>
</protein>
<dbReference type="Gene3D" id="3.30.420.10">
    <property type="entry name" value="Ribonuclease H-like superfamily/Ribonuclease H"/>
    <property type="match status" value="1"/>
</dbReference>
<evidence type="ECO:0008006" key="3">
    <source>
        <dbReference type="Google" id="ProtNLM"/>
    </source>
</evidence>
<evidence type="ECO:0000313" key="2">
    <source>
        <dbReference type="Proteomes" id="UP001235939"/>
    </source>
</evidence>
<dbReference type="PANTHER" id="PTHR46060:SF1">
    <property type="entry name" value="MARINER MOS1 TRANSPOSASE-LIKE PROTEIN"/>
    <property type="match status" value="1"/>
</dbReference>